<keyword evidence="1" id="KW-0732">Signal</keyword>
<proteinExistence type="predicted"/>
<dbReference type="EMBL" id="LDWY01000016">
    <property type="protein sequence ID" value="PHY91998.1"/>
    <property type="molecule type" value="Genomic_DNA"/>
</dbReference>
<evidence type="ECO:0000259" key="2">
    <source>
        <dbReference type="Pfam" id="PF11741"/>
    </source>
</evidence>
<feature type="domain" description="AMIN" evidence="2">
    <location>
        <begin position="136"/>
        <end position="215"/>
    </location>
</feature>
<protein>
    <submittedName>
        <fullName evidence="3">AMIN domain-containing protein</fullName>
    </submittedName>
</protein>
<comment type="caution">
    <text evidence="4">The sequence shown here is derived from an EMBL/GenBank/DDBJ whole genome shotgun (WGS) entry which is preliminary data.</text>
</comment>
<dbReference type="Pfam" id="PF11741">
    <property type="entry name" value="AMIN"/>
    <property type="match status" value="1"/>
</dbReference>
<evidence type="ECO:0000313" key="4">
    <source>
        <dbReference type="EMBL" id="PHY91998.1"/>
    </source>
</evidence>
<reference evidence="3" key="3">
    <citation type="submission" date="2019-07" db="EMBL/GenBank/DDBJ databases">
        <authorList>
            <person name="Miller W.G."/>
        </authorList>
    </citation>
    <scope>NUCLEOTIDE SEQUENCE</scope>
    <source>
        <strain evidence="3">52/13</strain>
    </source>
</reference>
<sequence length="218" mass="24832">MKKNRWILFFLIFSFAYANDNPFSGEQNVSIITPSSFTRSDVKFNSNARILKSVSFNYINLDGTEETLVLDVNKSIDWHDTYTIVRSKSPEPSKILDVSVTIPSKGNADSNLSIDVELPLQSGSIDKLLTYSVYKNKIRLNTNDELVSDFSIGNPSKIVMDFKSNIISPSKVVRIKNSFFKRLDFGSHKGYYRLVLYLDGKYNYKIEKDASGYTIFVL</sequence>
<evidence type="ECO:0000313" key="3">
    <source>
        <dbReference type="EMBL" id="MBS4241404.1"/>
    </source>
</evidence>
<organism evidence="4 5">
    <name type="scientific">Campylobacter vulpis</name>
    <dbReference type="NCBI Taxonomy" id="1655500"/>
    <lineage>
        <taxon>Bacteria</taxon>
        <taxon>Pseudomonadati</taxon>
        <taxon>Campylobacterota</taxon>
        <taxon>Epsilonproteobacteria</taxon>
        <taxon>Campylobacterales</taxon>
        <taxon>Campylobacteraceae</taxon>
        <taxon>Campylobacter</taxon>
    </lineage>
</organism>
<evidence type="ECO:0000313" key="6">
    <source>
        <dbReference type="Proteomes" id="UP000811399"/>
    </source>
</evidence>
<dbReference type="AlphaFoldDB" id="A0A2G4R606"/>
<reference evidence="5" key="2">
    <citation type="submission" date="2015-06" db="EMBL/GenBank/DDBJ databases">
        <authorList>
            <person name="Parisi A."/>
            <person name="Chiara M."/>
            <person name="Florio D."/>
            <person name="Miccolupo A."/>
            <person name="Manzari C."/>
            <person name="Mion D."/>
            <person name="Caruso M."/>
            <person name="D'erchia A.M."/>
            <person name="Zanoni R."/>
        </authorList>
    </citation>
    <scope>NUCLEOTIDE SEQUENCE [LARGE SCALE GENOMIC DNA]</scope>
    <source>
        <strain evidence="5">73/13</strain>
    </source>
</reference>
<gene>
    <name evidence="4" type="ORF">AA994_01310</name>
    <name evidence="3" type="ORF">CVU5213_06670</name>
</gene>
<accession>A0A2G4R606</accession>
<name>A0A2G4R606_9BACT</name>
<keyword evidence="6" id="KW-1185">Reference proteome</keyword>
<reference evidence="3 6" key="4">
    <citation type="journal article" date="2021" name="Syst. Appl. Microbiol.">
        <title>nCampylobacter vulpis sp. nov. isolated from wild red foxes.</title>
        <authorList>
            <person name="Parisi A."/>
            <person name="Chiara M."/>
            <person name="Caffara M."/>
            <person name="Mion D."/>
            <person name="Miller W.G."/>
            <person name="Caruso M."/>
            <person name="Manzari C."/>
            <person name="Florio D."/>
            <person name="Capozzi L."/>
            <person name="D'Erchia A.M."/>
            <person name="Manzulli V."/>
            <person name="Zanoni R.G."/>
        </authorList>
    </citation>
    <scope>NUCLEOTIDE SEQUENCE [LARGE SCALE GENOMIC DNA]</scope>
    <source>
        <strain evidence="3 6">52/13</strain>
    </source>
</reference>
<dbReference type="RefSeq" id="WP_099460970.1">
    <property type="nucleotide sequence ID" value="NZ_CP041617.1"/>
</dbReference>
<dbReference type="Proteomes" id="UP000811399">
    <property type="component" value="Unassembled WGS sequence"/>
</dbReference>
<dbReference type="EMBL" id="VJYU01000021">
    <property type="protein sequence ID" value="MBS4241404.1"/>
    <property type="molecule type" value="Genomic_DNA"/>
</dbReference>
<feature type="signal peptide" evidence="1">
    <location>
        <begin position="1"/>
        <end position="18"/>
    </location>
</feature>
<reference evidence="4" key="1">
    <citation type="submission" date="2015-06" db="EMBL/GenBank/DDBJ databases">
        <authorList>
            <person name="Hoefler B.C."/>
            <person name="Straight P.D."/>
        </authorList>
    </citation>
    <scope>NUCLEOTIDE SEQUENCE [LARGE SCALE GENOMIC DNA]</scope>
    <source>
        <strain evidence="4">73/13</strain>
    </source>
</reference>
<evidence type="ECO:0000256" key="1">
    <source>
        <dbReference type="SAM" id="SignalP"/>
    </source>
</evidence>
<dbReference type="InterPro" id="IPR021731">
    <property type="entry name" value="AMIN_dom"/>
</dbReference>
<dbReference type="Proteomes" id="UP000237472">
    <property type="component" value="Unassembled WGS sequence"/>
</dbReference>
<feature type="chain" id="PRO_5013848387" evidence="1">
    <location>
        <begin position="19"/>
        <end position="218"/>
    </location>
</feature>
<dbReference type="OrthoDB" id="5340273at2"/>
<dbReference type="GeneID" id="77267331"/>
<evidence type="ECO:0000313" key="5">
    <source>
        <dbReference type="Proteomes" id="UP000237472"/>
    </source>
</evidence>